<comment type="caution">
    <text evidence="1">The sequence shown here is derived from an EMBL/GenBank/DDBJ whole genome shotgun (WGS) entry which is preliminary data.</text>
</comment>
<dbReference type="RefSeq" id="WP_344690059.1">
    <property type="nucleotide sequence ID" value="NZ_BAABAR010000007.1"/>
</dbReference>
<evidence type="ECO:0000313" key="1">
    <source>
        <dbReference type="EMBL" id="MBB5724704.1"/>
    </source>
</evidence>
<name>A0ABR6N2D5_9SPHN</name>
<accession>A0ABR6N2D5</accession>
<dbReference type="EMBL" id="JACIJN010000002">
    <property type="protein sequence ID" value="MBB5724704.1"/>
    <property type="molecule type" value="Genomic_DNA"/>
</dbReference>
<keyword evidence="2" id="KW-1185">Reference proteome</keyword>
<evidence type="ECO:0008006" key="3">
    <source>
        <dbReference type="Google" id="ProtNLM"/>
    </source>
</evidence>
<proteinExistence type="predicted"/>
<gene>
    <name evidence="1" type="ORF">FHS97_000612</name>
</gene>
<sequence>MIVLIDSISDAIREAARLAGHRGWRFRRCAASAVVVGDDDILLHAADEADPAELRALLLDRVTPALAIASREWIAATDWSARGYVAAIDLRRLGADLPAAVAEWRHAERLATIERLDATFGTAAVTRLLQGLRCALKAVLDAPYDARLAAEAHRIAGLAGTLGFAALGRHWLRVAEHRQAPDAATRRATAHALATLDRAENREAFTIS</sequence>
<organism evidence="1 2">
    <name type="scientific">Sphingomonas endophytica</name>
    <dbReference type="NCBI Taxonomy" id="869719"/>
    <lineage>
        <taxon>Bacteria</taxon>
        <taxon>Pseudomonadati</taxon>
        <taxon>Pseudomonadota</taxon>
        <taxon>Alphaproteobacteria</taxon>
        <taxon>Sphingomonadales</taxon>
        <taxon>Sphingomonadaceae</taxon>
        <taxon>Sphingomonas</taxon>
    </lineage>
</organism>
<dbReference type="Proteomes" id="UP000560131">
    <property type="component" value="Unassembled WGS sequence"/>
</dbReference>
<evidence type="ECO:0000313" key="2">
    <source>
        <dbReference type="Proteomes" id="UP000560131"/>
    </source>
</evidence>
<reference evidence="1 2" key="1">
    <citation type="submission" date="2020-08" db="EMBL/GenBank/DDBJ databases">
        <title>Genomic Encyclopedia of Type Strains, Phase IV (KMG-IV): sequencing the most valuable type-strain genomes for metagenomic binning, comparative biology and taxonomic classification.</title>
        <authorList>
            <person name="Goeker M."/>
        </authorList>
    </citation>
    <scope>NUCLEOTIDE SEQUENCE [LARGE SCALE GENOMIC DNA]</scope>
    <source>
        <strain evidence="1 2">DSM 101535</strain>
    </source>
</reference>
<protein>
    <recommendedName>
        <fullName evidence="3">HPt domain-containing protein</fullName>
    </recommendedName>
</protein>